<feature type="compositionally biased region" description="Basic and acidic residues" evidence="2">
    <location>
        <begin position="529"/>
        <end position="539"/>
    </location>
</feature>
<dbReference type="RefSeq" id="WP_154762896.1">
    <property type="nucleotide sequence ID" value="NZ_WMBT01000001.1"/>
</dbReference>
<proteinExistence type="predicted"/>
<evidence type="ECO:0000256" key="1">
    <source>
        <dbReference type="SAM" id="Coils"/>
    </source>
</evidence>
<sequence>MNAVTPGLIIDVEARINKLERSLKIANEKQRRAADQMERRAKQSADKINATYGQMGNGIAAQFGKLQGLTLPFLGGLAGGIAAGGATALIGNLNQVAEGMANIGNEAARAGLSTQAFQEWSFLAKQNRIDVDALIDGFKELNLRADEYIVTGVGPAAEAFTRLGYRADDLKQKLKDPSALMLEILGRLQSLDKAAQIRIADEVFGGTGGERFVELLAQGQGALRATIDRAHETGAVLDAELIAKADQINRKFSELTTGAANFAKAAVVNLAAAGTELTDFRARLDGIFDSEAEGRAVLGDELYDTLSRDRDAVDDQAEALTRLNERYSTLAEEAGRAGVAMLDAISRLDSLGYDTAADALRVAYEQMQNLVQAFHDGEISGEDFTTQLGEIEAAASHAFATLEAGDRVQFSGVMSQLSRLGGVIASVTSLANSMGAAIARAAGTAPDQKATQAMRDRHAAEAASMDSMEVQREALDGFTQAEQARNAATSEQLALQREIEAVRRRAGESGATLTDQQATETAQAAIAAEEARAAADRASRVGGASKPAGGGGGSTREKLDEFAREAQAIKDKTAALQIETQILATVAASNNQYGDALEFARQKAELLHAAQQAGKQITPELIAQIDQLAQGYVTAGLNAEEAAAKLDRIKDQSDRGKNALEGMFGSILDGSKSAKEAIADLLMEIAKAQMMKLIFQIPGMSGLSSSVGGMLGGYAQGGYTGDGGKYEPAGVVHKGEYVFSKETVQRLGADNLERLHQSARKGYADGGLVSAAGRATKATSGQSRASAGASAPVVTINSPVTVNASGGTPEQNADLAKQVSAETERAMRGLVQQELVKQMRPGAMLGRR</sequence>
<dbReference type="AlphaFoldDB" id="A0A6L6HI26"/>
<dbReference type="Proteomes" id="UP000481417">
    <property type="component" value="Unassembled WGS sequence"/>
</dbReference>
<accession>A0A6L6HI26</accession>
<evidence type="ECO:0008006" key="5">
    <source>
        <dbReference type="Google" id="ProtNLM"/>
    </source>
</evidence>
<keyword evidence="4" id="KW-1185">Reference proteome</keyword>
<gene>
    <name evidence="3" type="ORF">GIY56_00670</name>
</gene>
<dbReference type="EMBL" id="WMBT01000001">
    <property type="protein sequence ID" value="MTD98796.1"/>
    <property type="molecule type" value="Genomic_DNA"/>
</dbReference>
<name>A0A6L6HI26_9RHOB</name>
<evidence type="ECO:0000313" key="3">
    <source>
        <dbReference type="EMBL" id="MTD98796.1"/>
    </source>
</evidence>
<keyword evidence="1" id="KW-0175">Coiled coil</keyword>
<evidence type="ECO:0000256" key="2">
    <source>
        <dbReference type="SAM" id="MobiDB-lite"/>
    </source>
</evidence>
<feature type="region of interest" description="Disordered" evidence="2">
    <location>
        <begin position="506"/>
        <end position="557"/>
    </location>
</feature>
<comment type="caution">
    <text evidence="3">The sequence shown here is derived from an EMBL/GenBank/DDBJ whole genome shotgun (WGS) entry which is preliminary data.</text>
</comment>
<evidence type="ECO:0000313" key="4">
    <source>
        <dbReference type="Proteomes" id="UP000481417"/>
    </source>
</evidence>
<protein>
    <recommendedName>
        <fullName evidence="5">Phage tail tape measure protein</fullName>
    </recommendedName>
</protein>
<organism evidence="3 4">
    <name type="scientific">Paracoccus lichenicola</name>
    <dbReference type="NCBI Taxonomy" id="2665644"/>
    <lineage>
        <taxon>Bacteria</taxon>
        <taxon>Pseudomonadati</taxon>
        <taxon>Pseudomonadota</taxon>
        <taxon>Alphaproteobacteria</taxon>
        <taxon>Rhodobacterales</taxon>
        <taxon>Paracoccaceae</taxon>
        <taxon>Paracoccus</taxon>
    </lineage>
</organism>
<feature type="coiled-coil region" evidence="1">
    <location>
        <begin position="9"/>
        <end position="47"/>
    </location>
</feature>
<feature type="compositionally biased region" description="Low complexity" evidence="2">
    <location>
        <begin position="511"/>
        <end position="528"/>
    </location>
</feature>
<reference evidence="3 4" key="1">
    <citation type="submission" date="2019-11" db="EMBL/GenBank/DDBJ databases">
        <authorList>
            <person name="Lang L."/>
        </authorList>
    </citation>
    <scope>NUCLEOTIDE SEQUENCE [LARGE SCALE GENOMIC DNA]</scope>
    <source>
        <strain evidence="3 4">YIM 132242</strain>
    </source>
</reference>